<keyword evidence="1" id="KW-0472">Membrane</keyword>
<evidence type="ECO:0000313" key="2">
    <source>
        <dbReference type="EMBL" id="CAE7568485.1"/>
    </source>
</evidence>
<evidence type="ECO:0000313" key="3">
    <source>
        <dbReference type="Proteomes" id="UP000604046"/>
    </source>
</evidence>
<evidence type="ECO:0000256" key="1">
    <source>
        <dbReference type="SAM" id="Phobius"/>
    </source>
</evidence>
<feature type="transmembrane region" description="Helical" evidence="1">
    <location>
        <begin position="160"/>
        <end position="182"/>
    </location>
</feature>
<keyword evidence="1" id="KW-1133">Transmembrane helix</keyword>
<dbReference type="AlphaFoldDB" id="A0A812UKE7"/>
<reference evidence="2" key="1">
    <citation type="submission" date="2021-02" db="EMBL/GenBank/DDBJ databases">
        <authorList>
            <person name="Dougan E. K."/>
            <person name="Rhodes N."/>
            <person name="Thang M."/>
            <person name="Chan C."/>
        </authorList>
    </citation>
    <scope>NUCLEOTIDE SEQUENCE</scope>
</reference>
<organism evidence="2 3">
    <name type="scientific">Symbiodinium natans</name>
    <dbReference type="NCBI Taxonomy" id="878477"/>
    <lineage>
        <taxon>Eukaryota</taxon>
        <taxon>Sar</taxon>
        <taxon>Alveolata</taxon>
        <taxon>Dinophyceae</taxon>
        <taxon>Suessiales</taxon>
        <taxon>Symbiodiniaceae</taxon>
        <taxon>Symbiodinium</taxon>
    </lineage>
</organism>
<proteinExistence type="predicted"/>
<gene>
    <name evidence="2" type="ORF">SNAT2548_LOCUS32289</name>
</gene>
<keyword evidence="1" id="KW-0812">Transmembrane</keyword>
<name>A0A812UKE7_9DINO</name>
<sequence length="220" mass="23669">MCEGCGCNRPAKVTAVVGALLLPLGVALYIGAVVVAWSRDGQQMVVDGKTHFTVTVRGDLDHDDAKFVFYSDVPEDCQQRADSIIIRQTYTRELFSVDSDCSLALRDGYGWKGQNLVALGTFTPGGRTYGDFQVSTSYPTWVIGVGDSTKPFNPAQERTIVGLVMSSFLLGICGSIALFISLCLMCCCYQPAKVDVREALLDQSLQVVQAPVAVSSAHLG</sequence>
<keyword evidence="3" id="KW-1185">Reference proteome</keyword>
<comment type="caution">
    <text evidence="2">The sequence shown here is derived from an EMBL/GenBank/DDBJ whole genome shotgun (WGS) entry which is preliminary data.</text>
</comment>
<dbReference type="OrthoDB" id="427230at2759"/>
<dbReference type="EMBL" id="CAJNDS010002703">
    <property type="protein sequence ID" value="CAE7568485.1"/>
    <property type="molecule type" value="Genomic_DNA"/>
</dbReference>
<dbReference type="Proteomes" id="UP000604046">
    <property type="component" value="Unassembled WGS sequence"/>
</dbReference>
<accession>A0A812UKE7</accession>
<feature type="transmembrane region" description="Helical" evidence="1">
    <location>
        <begin position="16"/>
        <end position="37"/>
    </location>
</feature>
<protein>
    <submittedName>
        <fullName evidence="2">Uncharacterized protein</fullName>
    </submittedName>
</protein>